<reference evidence="2 3" key="1">
    <citation type="submission" date="2016-02" db="EMBL/GenBank/DDBJ databases">
        <title>Genome analysis of coral dinoflagellate symbionts highlights evolutionary adaptations to a symbiotic lifestyle.</title>
        <authorList>
            <person name="Aranda M."/>
            <person name="Li Y."/>
            <person name="Liew Y.J."/>
            <person name="Baumgarten S."/>
            <person name="Simakov O."/>
            <person name="Wilson M."/>
            <person name="Piel J."/>
            <person name="Ashoor H."/>
            <person name="Bougouffa S."/>
            <person name="Bajic V.B."/>
            <person name="Ryu T."/>
            <person name="Ravasi T."/>
            <person name="Bayer T."/>
            <person name="Micklem G."/>
            <person name="Kim H."/>
            <person name="Bhak J."/>
            <person name="Lajeunesse T.C."/>
            <person name="Voolstra C.R."/>
        </authorList>
    </citation>
    <scope>NUCLEOTIDE SEQUENCE [LARGE SCALE GENOMIC DNA]</scope>
    <source>
        <strain evidence="2 3">CCMP2467</strain>
    </source>
</reference>
<sequence>MPSLAGAAVGSRDIRESLQTGGAAVAVNPEQVAALTSWSRDQAAAASRAWLAFAPADGLLLLEANLNLLPSDFRIAFELAWEDARKNLAEVRAKVLDSLDVALRWYADEALPDAASSFATHASFTGPFPVLDSDEDMPRQAGSCQKLDAGNQCAGIRVSRSSYSSSRLSKHSLAMVTLADLLRPLPETSLGLLAVAVERCGQSKAAPAARDLLLRAGLITPAITELEIDNVLHKLASVRPELLPARGSEVKRRPVPCLVSSCGSCGNELVDVGCVVGTSITLRSGLLPVEMQQRQCRQCETLHTGCWRVAPNGCLLLACCPSTGDPFQIQPHSAAHARGGGATCVDLEVLRLCSSLVLWLHGSFSGILLVLRDMSGASLSIAGFAKRTAACLDAVAPGRLLSADRLSTDLACIGFTVSHHRRQLLLQGLRDVQPILRDYFLDVYSRQHTCDVCSQTSSVGLDVKVGFASALCGCSAGAVRHRFCAAHRGLASAASADAAALPKLCPGEHALRYVEADPVWSHACDACAAPLIQPTPFWTCSSDCDVDLCPAWVNDAPAFPGAANDGITSAVPAAPTGAPAGDVDPEDVNPCGIVKVEPPGKFRRHGGVLTAMLGCGTVAAIEMVAGRESATQCTGLLSQVACRRELRFVVYDNACMLSHFIRRRARLRGASRTLQCLGRLKFVLDRFHAENHKACRDPSHRLYQPEVEMGQYPELKHLNTAWNESWNSWIDRMVPQVCHMDADVLEIFVLLVADLWNDRIVRPSRSMPPRAPGPLRRDGLLRRVRPRMSLPPHGQASECSQPSGLLRRRAAPDAVVELD</sequence>
<evidence type="ECO:0000313" key="3">
    <source>
        <dbReference type="Proteomes" id="UP000186817"/>
    </source>
</evidence>
<comment type="caution">
    <text evidence="2">The sequence shown here is derived from an EMBL/GenBank/DDBJ whole genome shotgun (WGS) entry which is preliminary data.</text>
</comment>
<dbReference type="AlphaFoldDB" id="A0A1Q9BYG4"/>
<dbReference type="Proteomes" id="UP000186817">
    <property type="component" value="Unassembled WGS sequence"/>
</dbReference>
<proteinExistence type="predicted"/>
<gene>
    <name evidence="2" type="ORF">AK812_SmicGene44438</name>
</gene>
<evidence type="ECO:0000256" key="1">
    <source>
        <dbReference type="SAM" id="MobiDB-lite"/>
    </source>
</evidence>
<name>A0A1Q9BYG4_SYMMI</name>
<organism evidence="2 3">
    <name type="scientific">Symbiodinium microadriaticum</name>
    <name type="common">Dinoflagellate</name>
    <name type="synonym">Zooxanthella microadriatica</name>
    <dbReference type="NCBI Taxonomy" id="2951"/>
    <lineage>
        <taxon>Eukaryota</taxon>
        <taxon>Sar</taxon>
        <taxon>Alveolata</taxon>
        <taxon>Dinophyceae</taxon>
        <taxon>Suessiales</taxon>
        <taxon>Symbiodiniaceae</taxon>
        <taxon>Symbiodinium</taxon>
    </lineage>
</organism>
<evidence type="ECO:0000313" key="2">
    <source>
        <dbReference type="EMBL" id="OLP75722.1"/>
    </source>
</evidence>
<accession>A0A1Q9BYG4</accession>
<feature type="region of interest" description="Disordered" evidence="1">
    <location>
        <begin position="787"/>
        <end position="819"/>
    </location>
</feature>
<dbReference type="EMBL" id="LSRX01002312">
    <property type="protein sequence ID" value="OLP75722.1"/>
    <property type="molecule type" value="Genomic_DNA"/>
</dbReference>
<protein>
    <submittedName>
        <fullName evidence="2">Uncharacterized protein</fullName>
    </submittedName>
</protein>
<keyword evidence="3" id="KW-1185">Reference proteome</keyword>